<dbReference type="GO" id="GO:0000160">
    <property type="term" value="P:phosphorelay signal transduction system"/>
    <property type="evidence" value="ECO:0007669"/>
    <property type="project" value="InterPro"/>
</dbReference>
<dbReference type="Pfam" id="PF00072">
    <property type="entry name" value="Response_reg"/>
    <property type="match status" value="1"/>
</dbReference>
<dbReference type="SUPFAM" id="SSF52172">
    <property type="entry name" value="CheY-like"/>
    <property type="match status" value="1"/>
</dbReference>
<protein>
    <submittedName>
        <fullName evidence="4">Alkaline phosphatase synthesis transcriptional regulatory protein PhoP</fullName>
    </submittedName>
</protein>
<dbReference type="PANTHER" id="PTHR44591:SF3">
    <property type="entry name" value="RESPONSE REGULATORY DOMAIN-CONTAINING PROTEIN"/>
    <property type="match status" value="1"/>
</dbReference>
<comment type="caution">
    <text evidence="4">The sequence shown here is derived from an EMBL/GenBank/DDBJ whole genome shotgun (WGS) entry which is preliminary data.</text>
</comment>
<feature type="domain" description="Response regulatory" evidence="3">
    <location>
        <begin position="39"/>
        <end position="155"/>
    </location>
</feature>
<dbReference type="Proteomes" id="UP000238823">
    <property type="component" value="Unassembled WGS sequence"/>
</dbReference>
<evidence type="ECO:0000313" key="5">
    <source>
        <dbReference type="Proteomes" id="UP000238823"/>
    </source>
</evidence>
<comment type="caution">
    <text evidence="2">Lacks conserved residue(s) required for the propagation of feature annotation.</text>
</comment>
<dbReference type="InterPro" id="IPR011006">
    <property type="entry name" value="CheY-like_superfamily"/>
</dbReference>
<dbReference type="Gene3D" id="3.40.50.2300">
    <property type="match status" value="1"/>
</dbReference>
<organism evidence="4 5">
    <name type="scientific">Enhygromyxa salina</name>
    <dbReference type="NCBI Taxonomy" id="215803"/>
    <lineage>
        <taxon>Bacteria</taxon>
        <taxon>Pseudomonadati</taxon>
        <taxon>Myxococcota</taxon>
        <taxon>Polyangia</taxon>
        <taxon>Nannocystales</taxon>
        <taxon>Nannocystaceae</taxon>
        <taxon>Enhygromyxa</taxon>
    </lineage>
</organism>
<evidence type="ECO:0000313" key="4">
    <source>
        <dbReference type="EMBL" id="PRQ05012.1"/>
    </source>
</evidence>
<evidence type="ECO:0000256" key="2">
    <source>
        <dbReference type="PROSITE-ProRule" id="PRU00169"/>
    </source>
</evidence>
<gene>
    <name evidence="4" type="primary">phoP_4</name>
    <name evidence="4" type="ORF">ENSA7_49450</name>
</gene>
<dbReference type="InterPro" id="IPR050595">
    <property type="entry name" value="Bact_response_regulator"/>
</dbReference>
<dbReference type="PROSITE" id="PS50110">
    <property type="entry name" value="RESPONSE_REGULATORY"/>
    <property type="match status" value="1"/>
</dbReference>
<proteinExistence type="predicted"/>
<dbReference type="AlphaFoldDB" id="A0A2S9YIY7"/>
<evidence type="ECO:0000259" key="3">
    <source>
        <dbReference type="PROSITE" id="PS50110"/>
    </source>
</evidence>
<reference evidence="4 5" key="1">
    <citation type="submission" date="2018-03" db="EMBL/GenBank/DDBJ databases">
        <title>Draft Genome Sequences of the Obligatory Marine Myxobacteria Enhygromyxa salina SWB007.</title>
        <authorList>
            <person name="Poehlein A."/>
            <person name="Moghaddam J.A."/>
            <person name="Harms H."/>
            <person name="Alanjari M."/>
            <person name="Koenig G.M."/>
            <person name="Daniel R."/>
            <person name="Schaeberle T.F."/>
        </authorList>
    </citation>
    <scope>NUCLEOTIDE SEQUENCE [LARGE SCALE GENOMIC DNA]</scope>
    <source>
        <strain evidence="4 5">SWB007</strain>
    </source>
</reference>
<accession>A0A2S9YIY7</accession>
<dbReference type="InterPro" id="IPR001789">
    <property type="entry name" value="Sig_transdc_resp-reg_receiver"/>
</dbReference>
<name>A0A2S9YIY7_9BACT</name>
<dbReference type="SMART" id="SM00448">
    <property type="entry name" value="REC"/>
    <property type="match status" value="1"/>
</dbReference>
<keyword evidence="1" id="KW-0597">Phosphoprotein</keyword>
<dbReference type="PANTHER" id="PTHR44591">
    <property type="entry name" value="STRESS RESPONSE REGULATOR PROTEIN 1"/>
    <property type="match status" value="1"/>
</dbReference>
<dbReference type="EMBL" id="PVNL01000100">
    <property type="protein sequence ID" value="PRQ05012.1"/>
    <property type="molecule type" value="Genomic_DNA"/>
</dbReference>
<sequence>MDTQASIPALLPLRPHCAAVPFAQALSGSHAICLALRPQALIVDDCRFIAERMARALEAKGFDCTIASDGYDGLEQLRRHPFDLFVLAVDTPRVDGFCLLRQLRRDPVHAGAPVLMLSAAHSSADHDRAIALGADAYMTKPLQLRPLNAVIDAMASARGIR</sequence>
<evidence type="ECO:0000256" key="1">
    <source>
        <dbReference type="ARBA" id="ARBA00022553"/>
    </source>
</evidence>